<sequence length="502" mass="52643">MIYLSQSDQPGYSTPDSYIRLGSPTTTTNFGDGVQYHRTETGRAFHREEPVCAVGEREHTLESAHTREARMDVNGLGEGVERLNLGDAPEAGALAAAVASAAVGATSSPASASGFSKAVEESSSNQGGPQAPGIAGSVAHDKDNDVEGKLFIGGISWQTTEEGLRHHFGKYGTLADIALMKDKYTGHPRGFGFIKFEDITVLDEILSQEHKIDGKVVDVKRAVPKSEAPGPSSRSSRPAETNKIFVGGLAPTVMMAEFRKYFETFGGVVDAVVMFDRQTQRSRGFGFVTFQEDAVVHDIMMGTHEINGKMVEVKRAEPKENRSGRAPRGEFAGGSSPALGGGVAAPFTGTRGRAQPFGAGGRGAGAGYGGGGSFPYNNGGAPFNGNAAASYGQQPAYGYAAAGYGYNGQMYSAPTPYGYNGRGAGAAYSAEGGTTAGSFPVTLPPQAAYGLPDGQAQYTQAEYAAAMRNQQQAQAQVQQHAQVQAQQQARNPAEGTYGSQPY</sequence>
<evidence type="ECO:0000256" key="1">
    <source>
        <dbReference type="ARBA" id="ARBA00022737"/>
    </source>
</evidence>
<evidence type="ECO:0000256" key="3">
    <source>
        <dbReference type="PROSITE-ProRule" id="PRU00176"/>
    </source>
</evidence>
<dbReference type="STRING" id="2880.D7FW71"/>
<dbReference type="SMART" id="SM00360">
    <property type="entry name" value="RRM"/>
    <property type="match status" value="2"/>
</dbReference>
<dbReference type="PANTHER" id="PTHR48032">
    <property type="entry name" value="RNA-BINDING PROTEIN MUSASHI HOMOLOG RBP6"/>
    <property type="match status" value="1"/>
</dbReference>
<dbReference type="PANTHER" id="PTHR48032:SF6">
    <property type="entry name" value="RNA-BINDING (RRM_RBD_RNP MOTIFS) FAMILY PROTEIN"/>
    <property type="match status" value="1"/>
</dbReference>
<dbReference type="InterPro" id="IPR035979">
    <property type="entry name" value="RBD_domain_sf"/>
</dbReference>
<dbReference type="GO" id="GO:0006417">
    <property type="term" value="P:regulation of translation"/>
    <property type="evidence" value="ECO:0007669"/>
    <property type="project" value="TreeGrafter"/>
</dbReference>
<evidence type="ECO:0000256" key="4">
    <source>
        <dbReference type="SAM" id="MobiDB-lite"/>
    </source>
</evidence>
<proteinExistence type="predicted"/>
<organism evidence="6 7">
    <name type="scientific">Ectocarpus siliculosus</name>
    <name type="common">Brown alga</name>
    <name type="synonym">Conferva siliculosa</name>
    <dbReference type="NCBI Taxonomy" id="2880"/>
    <lineage>
        <taxon>Eukaryota</taxon>
        <taxon>Sar</taxon>
        <taxon>Stramenopiles</taxon>
        <taxon>Ochrophyta</taxon>
        <taxon>PX clade</taxon>
        <taxon>Phaeophyceae</taxon>
        <taxon>Ectocarpales</taxon>
        <taxon>Ectocarpaceae</taxon>
        <taxon>Ectocarpus</taxon>
    </lineage>
</organism>
<dbReference type="EMBL" id="FN649727">
    <property type="protein sequence ID" value="CBJ25591.1"/>
    <property type="molecule type" value="Genomic_DNA"/>
</dbReference>
<dbReference type="OMA" id="SSENCQM"/>
<evidence type="ECO:0000313" key="7">
    <source>
        <dbReference type="Proteomes" id="UP000002630"/>
    </source>
</evidence>
<feature type="domain" description="RRM" evidence="5">
    <location>
        <begin position="148"/>
        <end position="224"/>
    </location>
</feature>
<dbReference type="eggNOG" id="KOG4205">
    <property type="taxonomic scope" value="Eukaryota"/>
</dbReference>
<dbReference type="GO" id="GO:0003729">
    <property type="term" value="F:mRNA binding"/>
    <property type="evidence" value="ECO:0007669"/>
    <property type="project" value="TreeGrafter"/>
</dbReference>
<protein>
    <recommendedName>
        <fullName evidence="5">RRM domain-containing protein</fullName>
    </recommendedName>
</protein>
<dbReference type="InterPro" id="IPR012677">
    <property type="entry name" value="Nucleotide-bd_a/b_plait_sf"/>
</dbReference>
<evidence type="ECO:0000259" key="5">
    <source>
        <dbReference type="PROSITE" id="PS50102"/>
    </source>
</evidence>
<dbReference type="Gene3D" id="3.30.70.330">
    <property type="match status" value="2"/>
</dbReference>
<dbReference type="InterPro" id="IPR000504">
    <property type="entry name" value="RRM_dom"/>
</dbReference>
<gene>
    <name evidence="6" type="ORF">Esi_0003_0286</name>
</gene>
<accession>D7FW71</accession>
<name>D7FW71_ECTSI</name>
<dbReference type="EMBL" id="FN648486">
    <property type="protein sequence ID" value="CBJ25591.1"/>
    <property type="molecule type" value="Genomic_DNA"/>
</dbReference>
<evidence type="ECO:0000313" key="6">
    <source>
        <dbReference type="EMBL" id="CBJ25591.1"/>
    </source>
</evidence>
<feature type="region of interest" description="Disordered" evidence="4">
    <location>
        <begin position="316"/>
        <end position="335"/>
    </location>
</feature>
<dbReference type="Pfam" id="PF00076">
    <property type="entry name" value="RRM_1"/>
    <property type="match status" value="2"/>
</dbReference>
<keyword evidence="1" id="KW-0677">Repeat</keyword>
<keyword evidence="2 3" id="KW-0694">RNA-binding</keyword>
<evidence type="ECO:0000256" key="2">
    <source>
        <dbReference type="ARBA" id="ARBA00022884"/>
    </source>
</evidence>
<reference evidence="6 7" key="1">
    <citation type="journal article" date="2010" name="Nature">
        <title>The Ectocarpus genome and the independent evolution of multicellularity in brown algae.</title>
        <authorList>
            <person name="Cock J.M."/>
            <person name="Sterck L."/>
            <person name="Rouze P."/>
            <person name="Scornet D."/>
            <person name="Allen A.E."/>
            <person name="Amoutzias G."/>
            <person name="Anthouard V."/>
            <person name="Artiguenave F."/>
            <person name="Aury J.M."/>
            <person name="Badger J.H."/>
            <person name="Beszteri B."/>
            <person name="Billiau K."/>
            <person name="Bonnet E."/>
            <person name="Bothwell J.H."/>
            <person name="Bowler C."/>
            <person name="Boyen C."/>
            <person name="Brownlee C."/>
            <person name="Carrano C.J."/>
            <person name="Charrier B."/>
            <person name="Cho G.Y."/>
            <person name="Coelho S.M."/>
            <person name="Collen J."/>
            <person name="Corre E."/>
            <person name="Da Silva C."/>
            <person name="Delage L."/>
            <person name="Delaroque N."/>
            <person name="Dittami S.M."/>
            <person name="Doulbeau S."/>
            <person name="Elias M."/>
            <person name="Farnham G."/>
            <person name="Gachon C.M."/>
            <person name="Gschloessl B."/>
            <person name="Heesch S."/>
            <person name="Jabbari K."/>
            <person name="Jubin C."/>
            <person name="Kawai H."/>
            <person name="Kimura K."/>
            <person name="Kloareg B."/>
            <person name="Kupper F.C."/>
            <person name="Lang D."/>
            <person name="Le Bail A."/>
            <person name="Leblanc C."/>
            <person name="Lerouge P."/>
            <person name="Lohr M."/>
            <person name="Lopez P.J."/>
            <person name="Martens C."/>
            <person name="Maumus F."/>
            <person name="Michel G."/>
            <person name="Miranda-Saavedra D."/>
            <person name="Morales J."/>
            <person name="Moreau H."/>
            <person name="Motomura T."/>
            <person name="Nagasato C."/>
            <person name="Napoli C.A."/>
            <person name="Nelson D.R."/>
            <person name="Nyvall-Collen P."/>
            <person name="Peters A.F."/>
            <person name="Pommier C."/>
            <person name="Potin P."/>
            <person name="Poulain J."/>
            <person name="Quesneville H."/>
            <person name="Read B."/>
            <person name="Rensing S.A."/>
            <person name="Ritter A."/>
            <person name="Rousvoal S."/>
            <person name="Samanta M."/>
            <person name="Samson G."/>
            <person name="Schroeder D.C."/>
            <person name="Segurens B."/>
            <person name="Strittmatter M."/>
            <person name="Tonon T."/>
            <person name="Tregear J.W."/>
            <person name="Valentin K."/>
            <person name="von Dassow P."/>
            <person name="Yamagishi T."/>
            <person name="Van de Peer Y."/>
            <person name="Wincker P."/>
        </authorList>
    </citation>
    <scope>NUCLEOTIDE SEQUENCE [LARGE SCALE GENOMIC DNA]</scope>
    <source>
        <strain evidence="7">Ec32 / CCAP1310/4</strain>
    </source>
</reference>
<feature type="compositionally biased region" description="Low complexity" evidence="4">
    <location>
        <begin position="467"/>
        <end position="489"/>
    </location>
</feature>
<feature type="region of interest" description="Disordered" evidence="4">
    <location>
        <begin position="467"/>
        <end position="502"/>
    </location>
</feature>
<feature type="domain" description="RRM" evidence="5">
    <location>
        <begin position="242"/>
        <end position="318"/>
    </location>
</feature>
<keyword evidence="7" id="KW-1185">Reference proteome</keyword>
<feature type="region of interest" description="Disordered" evidence="4">
    <location>
        <begin position="109"/>
        <end position="140"/>
    </location>
</feature>
<dbReference type="SUPFAM" id="SSF54928">
    <property type="entry name" value="RNA-binding domain, RBD"/>
    <property type="match status" value="2"/>
</dbReference>
<dbReference type="OrthoDB" id="1875751at2759"/>
<dbReference type="Proteomes" id="UP000002630">
    <property type="component" value="Linkage Group LG02"/>
</dbReference>
<dbReference type="PROSITE" id="PS50102">
    <property type="entry name" value="RRM"/>
    <property type="match status" value="2"/>
</dbReference>
<dbReference type="AlphaFoldDB" id="D7FW71"/>
<dbReference type="InParanoid" id="D7FW71"/>